<proteinExistence type="predicted"/>
<sequence>MRTGRPRRIAPARRFNLTLDESDLALLIAYSQQAGHPPTRVAGDLLRAILRGAKGDNGQLDQAQVEATLRLLRGEGDQPTRVEPRWEWPIEAILADRRWWDRWLPDLNELLGRKLQDPKDTRGPGRRAPVRDRRGYADLVEFLFPACEGVSWRSPEYPHLASAASEDGDLYYAWESVIRHVATALEALEAVAQPGTSPGARILTQDQITGPWLRTLKNLVGEVARPTDLPQKRLA</sequence>
<evidence type="ECO:0000313" key="1">
    <source>
        <dbReference type="EMBL" id="MBJ7598815.1"/>
    </source>
</evidence>
<dbReference type="RefSeq" id="WP_338202024.1">
    <property type="nucleotide sequence ID" value="NZ_JAEKNR010000129.1"/>
</dbReference>
<gene>
    <name evidence="1" type="ORF">JF922_12130</name>
</gene>
<reference evidence="1" key="1">
    <citation type="submission" date="2020-10" db="EMBL/GenBank/DDBJ databases">
        <title>Ca. Dormibacterota MAGs.</title>
        <authorList>
            <person name="Montgomery K."/>
        </authorList>
    </citation>
    <scope>NUCLEOTIDE SEQUENCE [LARGE SCALE GENOMIC DNA]</scope>
    <source>
        <strain evidence="1">SC8812_S17_10</strain>
    </source>
</reference>
<name>A0A934KAV8_9BACT</name>
<comment type="caution">
    <text evidence="1">The sequence shown here is derived from an EMBL/GenBank/DDBJ whole genome shotgun (WGS) entry which is preliminary data.</text>
</comment>
<keyword evidence="2" id="KW-1185">Reference proteome</keyword>
<dbReference type="AlphaFoldDB" id="A0A934KAV8"/>
<organism evidence="1 2">
    <name type="scientific">Candidatus Nephthysia bennettiae</name>
    <dbReference type="NCBI Taxonomy" id="3127016"/>
    <lineage>
        <taxon>Bacteria</taxon>
        <taxon>Bacillati</taxon>
        <taxon>Candidatus Dormiibacterota</taxon>
        <taxon>Candidatus Dormibacteria</taxon>
        <taxon>Candidatus Dormibacterales</taxon>
        <taxon>Candidatus Dormibacteraceae</taxon>
        <taxon>Candidatus Nephthysia</taxon>
    </lineage>
</organism>
<evidence type="ECO:0000313" key="2">
    <source>
        <dbReference type="Proteomes" id="UP000612893"/>
    </source>
</evidence>
<accession>A0A934KAV8</accession>
<protein>
    <submittedName>
        <fullName evidence="1">Uncharacterized protein</fullName>
    </submittedName>
</protein>
<dbReference type="Proteomes" id="UP000612893">
    <property type="component" value="Unassembled WGS sequence"/>
</dbReference>
<dbReference type="EMBL" id="JAEKNR010000129">
    <property type="protein sequence ID" value="MBJ7598815.1"/>
    <property type="molecule type" value="Genomic_DNA"/>
</dbReference>